<proteinExistence type="predicted"/>
<dbReference type="Proteomes" id="UP000034591">
    <property type="component" value="Unassembled WGS sequence"/>
</dbReference>
<reference evidence="1 2" key="1">
    <citation type="journal article" date="2015" name="Nature">
        <title>rRNA introns, odd ribosomes, and small enigmatic genomes across a large radiation of phyla.</title>
        <authorList>
            <person name="Brown C.T."/>
            <person name="Hug L.A."/>
            <person name="Thomas B.C."/>
            <person name="Sharon I."/>
            <person name="Castelle C.J."/>
            <person name="Singh A."/>
            <person name="Wilkins M.J."/>
            <person name="Williams K.H."/>
            <person name="Banfield J.F."/>
        </authorList>
    </citation>
    <scope>NUCLEOTIDE SEQUENCE [LARGE SCALE GENOMIC DNA]</scope>
</reference>
<organism evidence="1 2">
    <name type="scientific">Candidatus Woesebacteria bacterium GW2011_GWA1_37_7</name>
    <dbReference type="NCBI Taxonomy" id="1618545"/>
    <lineage>
        <taxon>Bacteria</taxon>
        <taxon>Candidatus Woeseibacteriota</taxon>
    </lineage>
</organism>
<dbReference type="AlphaFoldDB" id="A0A0G0K891"/>
<comment type="caution">
    <text evidence="1">The sequence shown here is derived from an EMBL/GenBank/DDBJ whole genome shotgun (WGS) entry which is preliminary data.</text>
</comment>
<name>A0A0G0K891_9BACT</name>
<dbReference type="EMBL" id="LBTI01000036">
    <property type="protein sequence ID" value="KKQ36821.1"/>
    <property type="molecule type" value="Genomic_DNA"/>
</dbReference>
<accession>A0A0G0K891</accession>
<gene>
    <name evidence="1" type="ORF">US53_C0036G0013</name>
</gene>
<evidence type="ECO:0000313" key="2">
    <source>
        <dbReference type="Proteomes" id="UP000034591"/>
    </source>
</evidence>
<sequence length="80" mass="8777">MKPLSMIIIKLTPYGKKRAEDVLSATPESTIISQLEMRDQMNARQAISSVGLGEEEGRALLVNMSKRKLITTSNVDDEAG</sequence>
<dbReference type="STRING" id="1618545.US53_C0036G0013"/>
<evidence type="ECO:0000313" key="1">
    <source>
        <dbReference type="EMBL" id="KKQ36821.1"/>
    </source>
</evidence>
<protein>
    <submittedName>
        <fullName evidence="1">Uncharacterized protein</fullName>
    </submittedName>
</protein>